<keyword evidence="3" id="KW-0946">Virion</keyword>
<keyword evidence="4" id="KW-0231">Viral genome packaging</keyword>
<protein>
    <submittedName>
        <fullName evidence="6">UL6</fullName>
    </submittedName>
</protein>
<dbReference type="Proteomes" id="UP000168285">
    <property type="component" value="Segment"/>
</dbReference>
<dbReference type="HAMAP" id="MF_04012">
    <property type="entry name" value="HSV_PORTL"/>
    <property type="match status" value="1"/>
</dbReference>
<dbReference type="InterPro" id="IPR002660">
    <property type="entry name" value="Herpes_Portal"/>
</dbReference>
<dbReference type="GO" id="GO:0051276">
    <property type="term" value="P:chromosome organization"/>
    <property type="evidence" value="ECO:0007669"/>
    <property type="project" value="InterPro"/>
</dbReference>
<keyword evidence="2" id="KW-1188">Viral release from host cell</keyword>
<dbReference type="KEGG" id="vg:80532514"/>
<evidence type="ECO:0000256" key="2">
    <source>
        <dbReference type="ARBA" id="ARBA00022612"/>
    </source>
</evidence>
<organism evidence="6 7">
    <name type="scientific">anatid alphaherpesvirus 1</name>
    <dbReference type="NCBI Taxonomy" id="104388"/>
    <lineage>
        <taxon>Viruses</taxon>
        <taxon>Duplodnaviria</taxon>
        <taxon>Heunggongvirae</taxon>
        <taxon>Peploviricota</taxon>
        <taxon>Herviviricetes</taxon>
        <taxon>Herpesvirales</taxon>
        <taxon>Orthoherpesviridae</taxon>
        <taxon>Alphaherpesvirinae</taxon>
        <taxon>Mardivirus</taxon>
        <taxon>Mardivirus anatidalpha1</taxon>
    </lineage>
</organism>
<proteinExistence type="inferred from homology"/>
<gene>
    <name evidence="6" type="primary">UL6</name>
</gene>
<evidence type="ECO:0000256" key="5">
    <source>
        <dbReference type="SAM" id="MobiDB-lite"/>
    </source>
</evidence>
<sequence length="795" mass="88945">MSANQCGICPAQHDWGTGRSKQRRINTGGRQQHSESMITDKLQCGLHDICDGICDWVRIHPTERTCLFKKILLGELGYTDGQGVYNSVRSTEAAIRQIQATILANTLDAVRYEDLRGDWETHVKTRGLDARHIAKRYGEYSEAEAVRVAEQIFSTWKQTLQTALIDLIRGVNACFSSTEPDGTASFSKYIDWICCLGMVPLIRNEHCKSSSFRRHLHDTAGCLNEDVGSDNVVTTELCDRLLVADSVLERGRQVAAELANKVDAVTILDYDRAIIFYNFKKREVFVKDSVTGQRGECMVVWQPLWKDGTVIFDSPLQRLHREVMMCHDLREHARVCQLLNTAPVKVLLGRKPEEERGIVGAQKAVEKALGAQEDAAAGPAASRLVKLIINLKGMRHVGDITDTVRAYLDETAGHLLDDTSVDTSQAGFGKAFGRGNQANASGQFETTGAVRVHEAFRTSVINSINGLLESYVNNLFKTIEGLKETNGELASRLRTSEENLAKARMAAIDSATNSSGNSLQIGGIETMPRGLPVMSDTPGTITTFIRDLGHEVIDLSGRMGDDAYVANSFQSRYIPSYADELRRLSSLWEQELVRCFKMNRTTNNQGQEVALSYSNSAITLLVAPYFFSVLRVRRLGFVVTNQEAYRSEEELCVSILKKTRLETYLADLFALFVADVKREIAISNIAREEALFESGAVSVKRKGFAEDGYEPERMYHGRRYSSGSEDYELRDKPSSGGQRNVKRARQARSEWERKARDTRRRYKLAGDTASNVRSTRGTRHPYAVYRRLSHESEGK</sequence>
<dbReference type="Pfam" id="PF01763">
    <property type="entry name" value="Herpes_UL6"/>
    <property type="match status" value="1"/>
</dbReference>
<dbReference type="EMBL" id="JF999965">
    <property type="protein sequence ID" value="AEN80118.1"/>
    <property type="molecule type" value="Genomic_DNA"/>
</dbReference>
<evidence type="ECO:0000256" key="3">
    <source>
        <dbReference type="ARBA" id="ARBA00022844"/>
    </source>
</evidence>
<evidence type="ECO:0000256" key="1">
    <source>
        <dbReference type="ARBA" id="ARBA00022562"/>
    </source>
</evidence>
<dbReference type="RefSeq" id="YP_010795371.1">
    <property type="nucleotide sequence ID" value="NC_075687.1"/>
</dbReference>
<evidence type="ECO:0000256" key="4">
    <source>
        <dbReference type="ARBA" id="ARBA00023219"/>
    </source>
</evidence>
<dbReference type="GeneID" id="80532514"/>
<keyword evidence="1" id="KW-1048">Host nucleus</keyword>
<feature type="region of interest" description="Disordered" evidence="5">
    <location>
        <begin position="715"/>
        <end position="795"/>
    </location>
</feature>
<accession>G3GR36</accession>
<name>G3GR36_9ALPH</name>
<evidence type="ECO:0000313" key="7">
    <source>
        <dbReference type="Proteomes" id="UP000168285"/>
    </source>
</evidence>
<evidence type="ECO:0000313" key="6">
    <source>
        <dbReference type="EMBL" id="AEN80118.1"/>
    </source>
</evidence>
<keyword evidence="7" id="KW-1185">Reference proteome</keyword>
<dbReference type="GO" id="GO:0044423">
    <property type="term" value="C:virion component"/>
    <property type="evidence" value="ECO:0007669"/>
    <property type="project" value="UniProtKB-KW"/>
</dbReference>
<reference evidence="6 7" key="1">
    <citation type="journal article" date="2011" name="Virus Res.">
        <title>Complete genome sequence of virulent duck enteritis virus (DEV) strain 2085 and comparison with genome sequences of virulent and attenuated DEV strains.</title>
        <authorList>
            <person name="Wang J."/>
            <person name="Hoper D."/>
            <person name="Beer M."/>
            <person name="Osterrieder N."/>
        </authorList>
    </citation>
    <scope>NUCLEOTIDE SEQUENCE [LARGE SCALE GENOMIC DNA]</scope>
    <source>
        <strain evidence="6">2085</strain>
    </source>
</reference>